<accession>A0A4V1LQF8</accession>
<evidence type="ECO:0000313" key="3">
    <source>
        <dbReference type="Proteomes" id="UP000290191"/>
    </source>
</evidence>
<gene>
    <name evidence="2" type="ORF">CRV06_00910</name>
</gene>
<feature type="domain" description="HTH araC/xylS-type" evidence="1">
    <location>
        <begin position="175"/>
        <end position="259"/>
    </location>
</feature>
<dbReference type="InterPro" id="IPR018060">
    <property type="entry name" value="HTH_AraC"/>
</dbReference>
<sequence>MGIALIEFESFTPEYLVSKYIKCYWMIKGNNNLSSYNKTILPHNEVCMTFLIGKESIETSKNKNSINTGIYVSLASSKNYSIDFKDKFHYVDVSFYPGVFYELFKIPLDKLESKLYSIDELCIKMDKSILETLYEKKDNNKETVNILNNYFSKLFYRLDENQFLNNIKNLCINSNLEEFYNNSRLSTRQIQRETKKFTGMTPRTIQRISRFYKILEQLKYSSNPNFATIAQNLDFYDQSHLIKDFKSFSGLNLKDFIQTNSNYLQFQSKEYCHNNITI</sequence>
<dbReference type="GO" id="GO:0043565">
    <property type="term" value="F:sequence-specific DNA binding"/>
    <property type="evidence" value="ECO:0007669"/>
    <property type="project" value="InterPro"/>
</dbReference>
<dbReference type="STRING" id="877500.GCA_000935065_02543"/>
<name>A0A4V1LQF8_9BACT</name>
<proteinExistence type="predicted"/>
<dbReference type="SMART" id="SM00342">
    <property type="entry name" value="HTH_ARAC"/>
    <property type="match status" value="1"/>
</dbReference>
<dbReference type="GO" id="GO:0003700">
    <property type="term" value="F:DNA-binding transcription factor activity"/>
    <property type="evidence" value="ECO:0007669"/>
    <property type="project" value="InterPro"/>
</dbReference>
<dbReference type="Gene3D" id="1.10.10.60">
    <property type="entry name" value="Homeodomain-like"/>
    <property type="match status" value="1"/>
</dbReference>
<dbReference type="Pfam" id="PF12833">
    <property type="entry name" value="HTH_18"/>
    <property type="match status" value="1"/>
</dbReference>
<dbReference type="EMBL" id="PDKO01000001">
    <property type="protein sequence ID" value="RXJ64548.1"/>
    <property type="molecule type" value="Genomic_DNA"/>
</dbReference>
<protein>
    <recommendedName>
        <fullName evidence="1">HTH araC/xylS-type domain-containing protein</fullName>
    </recommendedName>
</protein>
<dbReference type="AlphaFoldDB" id="A0A4V1LQF8"/>
<keyword evidence="3" id="KW-1185">Reference proteome</keyword>
<evidence type="ECO:0000259" key="1">
    <source>
        <dbReference type="PROSITE" id="PS01124"/>
    </source>
</evidence>
<comment type="caution">
    <text evidence="2">The sequence shown here is derived from an EMBL/GenBank/DDBJ whole genome shotgun (WGS) entry which is preliminary data.</text>
</comment>
<evidence type="ECO:0000313" key="2">
    <source>
        <dbReference type="EMBL" id="RXJ64548.1"/>
    </source>
</evidence>
<reference evidence="2 3" key="1">
    <citation type="submission" date="2017-10" db="EMBL/GenBank/DDBJ databases">
        <title>Genomics of the genus Arcobacter.</title>
        <authorList>
            <person name="Perez-Cataluna A."/>
            <person name="Figueras M.J."/>
        </authorList>
    </citation>
    <scope>NUCLEOTIDE SEQUENCE [LARGE SCALE GENOMIC DNA]</scope>
    <source>
        <strain evidence="2 3">DSM 24636</strain>
    </source>
</reference>
<organism evidence="2 3">
    <name type="scientific">Halarcobacter anaerophilus</name>
    <dbReference type="NCBI Taxonomy" id="877500"/>
    <lineage>
        <taxon>Bacteria</taxon>
        <taxon>Pseudomonadati</taxon>
        <taxon>Campylobacterota</taxon>
        <taxon>Epsilonproteobacteria</taxon>
        <taxon>Campylobacterales</taxon>
        <taxon>Arcobacteraceae</taxon>
        <taxon>Halarcobacter</taxon>
    </lineage>
</organism>
<dbReference type="PROSITE" id="PS01124">
    <property type="entry name" value="HTH_ARAC_FAMILY_2"/>
    <property type="match status" value="1"/>
</dbReference>
<dbReference type="Proteomes" id="UP000290191">
    <property type="component" value="Unassembled WGS sequence"/>
</dbReference>
<dbReference type="InterPro" id="IPR046532">
    <property type="entry name" value="DUF6597"/>
</dbReference>
<dbReference type="Pfam" id="PF20240">
    <property type="entry name" value="DUF6597"/>
    <property type="match status" value="1"/>
</dbReference>